<reference evidence="2" key="1">
    <citation type="submission" date="2018-02" db="EMBL/GenBank/DDBJ databases">
        <authorList>
            <person name="Cohen D.B."/>
            <person name="Kent A.D."/>
        </authorList>
    </citation>
    <scope>NUCLEOTIDE SEQUENCE</scope>
</reference>
<dbReference type="AlphaFoldDB" id="A0A2N9FYH4"/>
<keyword evidence="1" id="KW-0812">Transmembrane</keyword>
<keyword evidence="1" id="KW-0472">Membrane</keyword>
<evidence type="ECO:0000313" key="2">
    <source>
        <dbReference type="EMBL" id="SPC92140.1"/>
    </source>
</evidence>
<proteinExistence type="predicted"/>
<feature type="transmembrane region" description="Helical" evidence="1">
    <location>
        <begin position="88"/>
        <end position="111"/>
    </location>
</feature>
<protein>
    <submittedName>
        <fullName evidence="2">Uncharacterized protein</fullName>
    </submittedName>
</protein>
<accession>A0A2N9FYH4</accession>
<name>A0A2N9FYH4_FAGSY</name>
<evidence type="ECO:0000256" key="1">
    <source>
        <dbReference type="SAM" id="Phobius"/>
    </source>
</evidence>
<gene>
    <name evidence="2" type="ORF">FSB_LOCUS20022</name>
</gene>
<organism evidence="2">
    <name type="scientific">Fagus sylvatica</name>
    <name type="common">Beechnut</name>
    <dbReference type="NCBI Taxonomy" id="28930"/>
    <lineage>
        <taxon>Eukaryota</taxon>
        <taxon>Viridiplantae</taxon>
        <taxon>Streptophyta</taxon>
        <taxon>Embryophyta</taxon>
        <taxon>Tracheophyta</taxon>
        <taxon>Spermatophyta</taxon>
        <taxon>Magnoliopsida</taxon>
        <taxon>eudicotyledons</taxon>
        <taxon>Gunneridae</taxon>
        <taxon>Pentapetalae</taxon>
        <taxon>rosids</taxon>
        <taxon>fabids</taxon>
        <taxon>Fagales</taxon>
        <taxon>Fagaceae</taxon>
        <taxon>Fagus</taxon>
    </lineage>
</organism>
<dbReference type="EMBL" id="OIVN01001281">
    <property type="protein sequence ID" value="SPC92140.1"/>
    <property type="molecule type" value="Genomic_DNA"/>
</dbReference>
<keyword evidence="1" id="KW-1133">Transmembrane helix</keyword>
<sequence>MGLSLPFRGFFCRPLWVSLRPLWHLTSPLGGLRLLDGKGFLMWLGLSLWHMIWRLLPTRALPLERFRSESLLLYPPCLSNKSSAQLKIGSLLCLLVICLSGHLWLLMLSLLSL</sequence>
<feature type="transmembrane region" description="Helical" evidence="1">
    <location>
        <begin position="40"/>
        <end position="57"/>
    </location>
</feature>